<organism evidence="7 8">
    <name type="scientific">Rhodoferax saidenbachensis</name>
    <dbReference type="NCBI Taxonomy" id="1484693"/>
    <lineage>
        <taxon>Bacteria</taxon>
        <taxon>Pseudomonadati</taxon>
        <taxon>Pseudomonadota</taxon>
        <taxon>Betaproteobacteria</taxon>
        <taxon>Burkholderiales</taxon>
        <taxon>Comamonadaceae</taxon>
        <taxon>Rhodoferax</taxon>
    </lineage>
</organism>
<dbReference type="PROSITE" id="PS50110">
    <property type="entry name" value="RESPONSE_REGULATORY"/>
    <property type="match status" value="1"/>
</dbReference>
<dbReference type="Gene3D" id="3.40.50.2300">
    <property type="match status" value="1"/>
</dbReference>
<name>A0A1P8KGA4_9BURK</name>
<dbReference type="InterPro" id="IPR018062">
    <property type="entry name" value="HTH_AraC-typ_CS"/>
</dbReference>
<sequence>MRSRSSASAAAVPHLLLVDDTEDDIRLLADMLHAEFRLSFAFDGHQGYQRAVAAKPDLILMDVRMPRMDGFAACRLLKADPATQAIPVLFLSAALLPSEKLEGLRIGAVDYIAKPFEAEEVRARVQIHLKLAAQSRLALAAPLPPATVIADGTDDDAVLVRAAQALIVAHLDALPSLAEIASKVGTHEKRLTAAFRSLLGQTVFGYAREARIQQACRLLSTSSVSIDTIAAQVGFQTSANFSTAFKERMGVPPSVYRSRTTMVTE</sequence>
<dbReference type="Pfam" id="PF12833">
    <property type="entry name" value="HTH_18"/>
    <property type="match status" value="1"/>
</dbReference>
<dbReference type="InterPro" id="IPR053142">
    <property type="entry name" value="PchR_regulatory_protein"/>
</dbReference>
<accession>A0A1P8KGA4</accession>
<feature type="modified residue" description="4-aspartylphosphate" evidence="4">
    <location>
        <position position="62"/>
    </location>
</feature>
<dbReference type="eggNOG" id="COG0745">
    <property type="taxonomic scope" value="Bacteria"/>
</dbReference>
<keyword evidence="8" id="KW-1185">Reference proteome</keyword>
<dbReference type="PANTHER" id="PTHR47893">
    <property type="entry name" value="REGULATORY PROTEIN PCHR"/>
    <property type="match status" value="1"/>
</dbReference>
<feature type="domain" description="Response regulatory" evidence="6">
    <location>
        <begin position="14"/>
        <end position="129"/>
    </location>
</feature>
<dbReference type="KEGG" id="rsb:RS694_18530"/>
<evidence type="ECO:0000256" key="4">
    <source>
        <dbReference type="PROSITE-ProRule" id="PRU00169"/>
    </source>
</evidence>
<dbReference type="InterPro" id="IPR020449">
    <property type="entry name" value="Tscrpt_reg_AraC-type_HTH"/>
</dbReference>
<reference evidence="7 8" key="1">
    <citation type="submission" date="2017-01" db="EMBL/GenBank/DDBJ databases">
        <authorList>
            <person name="Mah S.A."/>
            <person name="Swanson W.J."/>
            <person name="Moy G.W."/>
            <person name="Vacquier V.D."/>
        </authorList>
    </citation>
    <scope>NUCLEOTIDE SEQUENCE [LARGE SCALE GENOMIC DNA]</scope>
    <source>
        <strain evidence="7 8">DSM 22694</strain>
    </source>
</reference>
<dbReference type="PANTHER" id="PTHR47893:SF1">
    <property type="entry name" value="REGULATORY PROTEIN PCHR"/>
    <property type="match status" value="1"/>
</dbReference>
<dbReference type="InterPro" id="IPR011006">
    <property type="entry name" value="CheY-like_superfamily"/>
</dbReference>
<dbReference type="Pfam" id="PF00072">
    <property type="entry name" value="Response_reg"/>
    <property type="match status" value="1"/>
</dbReference>
<dbReference type="EMBL" id="CP019239">
    <property type="protein sequence ID" value="APW44982.1"/>
    <property type="molecule type" value="Genomic_DNA"/>
</dbReference>
<dbReference type="Proteomes" id="UP000186110">
    <property type="component" value="Chromosome"/>
</dbReference>
<keyword evidence="3" id="KW-0804">Transcription</keyword>
<dbReference type="InterPro" id="IPR018060">
    <property type="entry name" value="HTH_AraC"/>
</dbReference>
<dbReference type="InterPro" id="IPR001789">
    <property type="entry name" value="Sig_transdc_resp-reg_receiver"/>
</dbReference>
<evidence type="ECO:0000259" key="6">
    <source>
        <dbReference type="PROSITE" id="PS50110"/>
    </source>
</evidence>
<feature type="domain" description="HTH araC/xylS-type" evidence="5">
    <location>
        <begin position="161"/>
        <end position="259"/>
    </location>
</feature>
<keyword evidence="4" id="KW-0597">Phosphoprotein</keyword>
<dbReference type="Gene3D" id="1.10.10.60">
    <property type="entry name" value="Homeodomain-like"/>
    <property type="match status" value="2"/>
</dbReference>
<dbReference type="AlphaFoldDB" id="A0A1P8KGA4"/>
<dbReference type="SMART" id="SM00448">
    <property type="entry name" value="REC"/>
    <property type="match status" value="1"/>
</dbReference>
<dbReference type="GO" id="GO:0000160">
    <property type="term" value="P:phosphorelay signal transduction system"/>
    <property type="evidence" value="ECO:0007669"/>
    <property type="project" value="InterPro"/>
</dbReference>
<dbReference type="GO" id="GO:0043565">
    <property type="term" value="F:sequence-specific DNA binding"/>
    <property type="evidence" value="ECO:0007669"/>
    <property type="project" value="InterPro"/>
</dbReference>
<dbReference type="STRING" id="1484693.RS694_18530"/>
<proteinExistence type="predicted"/>
<evidence type="ECO:0000256" key="1">
    <source>
        <dbReference type="ARBA" id="ARBA00023015"/>
    </source>
</evidence>
<dbReference type="PROSITE" id="PS01124">
    <property type="entry name" value="HTH_ARAC_FAMILY_2"/>
    <property type="match status" value="1"/>
</dbReference>
<keyword evidence="1" id="KW-0805">Transcription regulation</keyword>
<evidence type="ECO:0000259" key="5">
    <source>
        <dbReference type="PROSITE" id="PS01124"/>
    </source>
</evidence>
<evidence type="ECO:0000256" key="2">
    <source>
        <dbReference type="ARBA" id="ARBA00023125"/>
    </source>
</evidence>
<dbReference type="GO" id="GO:0003700">
    <property type="term" value="F:DNA-binding transcription factor activity"/>
    <property type="evidence" value="ECO:0007669"/>
    <property type="project" value="InterPro"/>
</dbReference>
<keyword evidence="2 7" id="KW-0238">DNA-binding</keyword>
<evidence type="ECO:0000256" key="3">
    <source>
        <dbReference type="ARBA" id="ARBA00023163"/>
    </source>
</evidence>
<gene>
    <name evidence="7" type="ORF">RS694_18530</name>
</gene>
<dbReference type="eggNOG" id="COG4977">
    <property type="taxonomic scope" value="Bacteria"/>
</dbReference>
<dbReference type="CDD" id="cd19920">
    <property type="entry name" value="REC_PA4781-like"/>
    <property type="match status" value="1"/>
</dbReference>
<dbReference type="InterPro" id="IPR009057">
    <property type="entry name" value="Homeodomain-like_sf"/>
</dbReference>
<protein>
    <submittedName>
        <fullName evidence="7">DNA-binding response regulator</fullName>
    </submittedName>
</protein>
<dbReference type="PRINTS" id="PR00032">
    <property type="entry name" value="HTHARAC"/>
</dbReference>
<dbReference type="SUPFAM" id="SSF46689">
    <property type="entry name" value="Homeodomain-like"/>
    <property type="match status" value="1"/>
</dbReference>
<evidence type="ECO:0000313" key="8">
    <source>
        <dbReference type="Proteomes" id="UP000186110"/>
    </source>
</evidence>
<dbReference type="SUPFAM" id="SSF52172">
    <property type="entry name" value="CheY-like"/>
    <property type="match status" value="1"/>
</dbReference>
<dbReference type="SMART" id="SM00342">
    <property type="entry name" value="HTH_ARAC"/>
    <property type="match status" value="1"/>
</dbReference>
<evidence type="ECO:0000313" key="7">
    <source>
        <dbReference type="EMBL" id="APW44982.1"/>
    </source>
</evidence>
<dbReference type="PROSITE" id="PS00041">
    <property type="entry name" value="HTH_ARAC_FAMILY_1"/>
    <property type="match status" value="1"/>
</dbReference>